<sequence>MICGIDIQKPVPEIVAVLHKYQIPIALVDQVFDRVMHDINANTIPYNPSLDNISDLAISDMTDKVTEPKG</sequence>
<dbReference type="EMBL" id="JABBJH010000012">
    <property type="protein sequence ID" value="NMK39536.1"/>
    <property type="molecule type" value="Genomic_DNA"/>
</dbReference>
<evidence type="ECO:0000313" key="2">
    <source>
        <dbReference type="Proteomes" id="UP000536773"/>
    </source>
</evidence>
<accession>A0A848ETL9</accession>
<name>A0A848ETL9_MEGEL</name>
<dbReference type="Proteomes" id="UP000536773">
    <property type="component" value="Unassembled WGS sequence"/>
</dbReference>
<dbReference type="AlphaFoldDB" id="A0A848ETL9"/>
<protein>
    <submittedName>
        <fullName evidence="1">Uncharacterized protein</fullName>
    </submittedName>
</protein>
<organism evidence="1 2">
    <name type="scientific">Megasphaera elsdenii</name>
    <dbReference type="NCBI Taxonomy" id="907"/>
    <lineage>
        <taxon>Bacteria</taxon>
        <taxon>Bacillati</taxon>
        <taxon>Bacillota</taxon>
        <taxon>Negativicutes</taxon>
        <taxon>Veillonellales</taxon>
        <taxon>Veillonellaceae</taxon>
        <taxon>Megasphaera</taxon>
    </lineage>
</organism>
<comment type="caution">
    <text evidence="1">The sequence shown here is derived from an EMBL/GenBank/DDBJ whole genome shotgun (WGS) entry which is preliminary data.</text>
</comment>
<dbReference type="RefSeq" id="WP_169013761.1">
    <property type="nucleotide sequence ID" value="NZ_JABBJH010000012.1"/>
</dbReference>
<gene>
    <name evidence="1" type="ORF">HG933_09175</name>
</gene>
<reference evidence="1 2" key="1">
    <citation type="submission" date="2020-04" db="EMBL/GenBank/DDBJ databases">
        <authorList>
            <person name="Hitch T.C.A."/>
            <person name="Wylensek D."/>
            <person name="Clavel T."/>
        </authorList>
    </citation>
    <scope>NUCLEOTIDE SEQUENCE [LARGE SCALE GENOMIC DNA]</scope>
    <source>
        <strain evidence="1 2">WCA-386-APC-2A</strain>
    </source>
</reference>
<evidence type="ECO:0000313" key="1">
    <source>
        <dbReference type="EMBL" id="NMK39536.1"/>
    </source>
</evidence>
<proteinExistence type="predicted"/>